<evidence type="ECO:0000256" key="3">
    <source>
        <dbReference type="ARBA" id="ARBA00022801"/>
    </source>
</evidence>
<dbReference type="EMBL" id="BLXT01006926">
    <property type="protein sequence ID" value="GFO34695.1"/>
    <property type="molecule type" value="Genomic_DNA"/>
</dbReference>
<comment type="caution">
    <text evidence="8">The sequence shown here is derived from an EMBL/GenBank/DDBJ whole genome shotgun (WGS) entry which is preliminary data.</text>
</comment>
<dbReference type="PROSITE" id="PS00151">
    <property type="entry name" value="ACYLPHOSPHATASE_2"/>
    <property type="match status" value="1"/>
</dbReference>
<feature type="domain" description="Acylphosphatase-like" evidence="7">
    <location>
        <begin position="1"/>
        <end position="79"/>
    </location>
</feature>
<dbReference type="InterPro" id="IPR017968">
    <property type="entry name" value="Acylphosphatase_CS"/>
</dbReference>
<evidence type="ECO:0000256" key="5">
    <source>
        <dbReference type="PROSITE-ProRule" id="PRU00520"/>
    </source>
</evidence>
<organism evidence="8 9">
    <name type="scientific">Plakobranchus ocellatus</name>
    <dbReference type="NCBI Taxonomy" id="259542"/>
    <lineage>
        <taxon>Eukaryota</taxon>
        <taxon>Metazoa</taxon>
        <taxon>Spiralia</taxon>
        <taxon>Lophotrochozoa</taxon>
        <taxon>Mollusca</taxon>
        <taxon>Gastropoda</taxon>
        <taxon>Heterobranchia</taxon>
        <taxon>Euthyneura</taxon>
        <taxon>Panpulmonata</taxon>
        <taxon>Sacoglossa</taxon>
        <taxon>Placobranchoidea</taxon>
        <taxon>Plakobranchidae</taxon>
        <taxon>Plakobranchus</taxon>
    </lineage>
</organism>
<dbReference type="SUPFAM" id="SSF54975">
    <property type="entry name" value="Acylphosphatase/BLUF domain-like"/>
    <property type="match status" value="1"/>
</dbReference>
<comment type="caution">
    <text evidence="5">Lacks conserved residue(s) required for the propagation of feature annotation.</text>
</comment>
<dbReference type="PANTHER" id="PTHR10029">
    <property type="entry name" value="ACYLPHOSPHATASE"/>
    <property type="match status" value="1"/>
</dbReference>
<keyword evidence="9" id="KW-1185">Reference proteome</keyword>
<dbReference type="Gene3D" id="3.30.70.100">
    <property type="match status" value="1"/>
</dbReference>
<dbReference type="InterPro" id="IPR001792">
    <property type="entry name" value="Acylphosphatase-like_dom"/>
</dbReference>
<reference evidence="8 9" key="1">
    <citation type="journal article" date="2021" name="Elife">
        <title>Chloroplast acquisition without the gene transfer in kleptoplastic sea slugs, Plakobranchus ocellatus.</title>
        <authorList>
            <person name="Maeda T."/>
            <person name="Takahashi S."/>
            <person name="Yoshida T."/>
            <person name="Shimamura S."/>
            <person name="Takaki Y."/>
            <person name="Nagai Y."/>
            <person name="Toyoda A."/>
            <person name="Suzuki Y."/>
            <person name="Arimoto A."/>
            <person name="Ishii H."/>
            <person name="Satoh N."/>
            <person name="Nishiyama T."/>
            <person name="Hasebe M."/>
            <person name="Maruyama T."/>
            <person name="Minagawa J."/>
            <person name="Obokata J."/>
            <person name="Shigenobu S."/>
        </authorList>
    </citation>
    <scope>NUCLEOTIDE SEQUENCE [LARGE SCALE GENOMIC DNA]</scope>
</reference>
<dbReference type="InterPro" id="IPR036046">
    <property type="entry name" value="Acylphosphatase-like_dom_sf"/>
</dbReference>
<dbReference type="EC" id="3.6.1.7" evidence="2"/>
<name>A0AAV4CRY8_9GAST</name>
<evidence type="ECO:0000313" key="8">
    <source>
        <dbReference type="EMBL" id="GFO34695.1"/>
    </source>
</evidence>
<accession>A0AAV4CRY8</accession>
<evidence type="ECO:0000256" key="2">
    <source>
        <dbReference type="ARBA" id="ARBA00012150"/>
    </source>
</evidence>
<comment type="similarity">
    <text evidence="1 6">Belongs to the acylphosphatase family.</text>
</comment>
<evidence type="ECO:0000256" key="6">
    <source>
        <dbReference type="RuleBase" id="RU004168"/>
    </source>
</evidence>
<dbReference type="PANTHER" id="PTHR10029:SF3">
    <property type="entry name" value="ACYLPHOSPHATASE-RELATED"/>
    <property type="match status" value="1"/>
</dbReference>
<comment type="catalytic activity">
    <reaction evidence="4">
        <text>an acyl phosphate + H2O = a carboxylate + phosphate + H(+)</text>
        <dbReference type="Rhea" id="RHEA:14965"/>
        <dbReference type="ChEBI" id="CHEBI:15377"/>
        <dbReference type="ChEBI" id="CHEBI:15378"/>
        <dbReference type="ChEBI" id="CHEBI:29067"/>
        <dbReference type="ChEBI" id="CHEBI:43474"/>
        <dbReference type="ChEBI" id="CHEBI:59918"/>
        <dbReference type="EC" id="3.6.1.7"/>
    </reaction>
</comment>
<protein>
    <recommendedName>
        <fullName evidence="2">acylphosphatase</fullName>
        <ecNumber evidence="2">3.6.1.7</ecNumber>
    </recommendedName>
</protein>
<keyword evidence="3" id="KW-0378">Hydrolase</keyword>
<dbReference type="InterPro" id="IPR020456">
    <property type="entry name" value="Acylphosphatase"/>
</dbReference>
<evidence type="ECO:0000256" key="1">
    <source>
        <dbReference type="ARBA" id="ARBA00005614"/>
    </source>
</evidence>
<dbReference type="Proteomes" id="UP000735302">
    <property type="component" value="Unassembled WGS sequence"/>
</dbReference>
<dbReference type="PRINTS" id="PR00112">
    <property type="entry name" value="ACYLPHPHTASE"/>
</dbReference>
<evidence type="ECO:0000313" key="9">
    <source>
        <dbReference type="Proteomes" id="UP000735302"/>
    </source>
</evidence>
<proteinExistence type="inferred from homology"/>
<evidence type="ECO:0000259" key="7">
    <source>
        <dbReference type="PROSITE" id="PS51160"/>
    </source>
</evidence>
<evidence type="ECO:0000256" key="4">
    <source>
        <dbReference type="ARBA" id="ARBA00047645"/>
    </source>
</evidence>
<dbReference type="AlphaFoldDB" id="A0AAV4CRY8"/>
<dbReference type="PROSITE" id="PS51160">
    <property type="entry name" value="ACYLPHOSPHATASE_3"/>
    <property type="match status" value="1"/>
</dbReference>
<dbReference type="Pfam" id="PF00708">
    <property type="entry name" value="Acylphosphatase"/>
    <property type="match status" value="1"/>
</dbReference>
<gene>
    <name evidence="8" type="ORF">PoB_006120000</name>
</gene>
<dbReference type="GO" id="GO:0003998">
    <property type="term" value="F:acylphosphatase activity"/>
    <property type="evidence" value="ECO:0007669"/>
    <property type="project" value="UniProtKB-EC"/>
</dbReference>
<sequence>MIPLQHTQAQAKKLGLSGWVQNTSTGTVVGCIEGSEDKVKIMKRWLQETGSPRSRIDKCIFKDEKDITAKASGTFAIKK</sequence>